<dbReference type="Pfam" id="PF15869">
    <property type="entry name" value="TolB_like"/>
    <property type="match status" value="1"/>
</dbReference>
<dbReference type="EMBL" id="CP129968">
    <property type="protein sequence ID" value="WNB17038.1"/>
    <property type="molecule type" value="Genomic_DNA"/>
</dbReference>
<accession>A0AA51ZUT6</accession>
<gene>
    <name evidence="1" type="ORF">QYS47_32685</name>
</gene>
<name>A0AA51ZUT6_9BACT</name>
<dbReference type="AlphaFoldDB" id="A0AA51ZUT6"/>
<dbReference type="PROSITE" id="PS51257">
    <property type="entry name" value="PROKAR_LIPOPROTEIN"/>
    <property type="match status" value="1"/>
</dbReference>
<dbReference type="RefSeq" id="WP_322346197.1">
    <property type="nucleotide sequence ID" value="NZ_CP129968.2"/>
</dbReference>
<organism evidence="1">
    <name type="scientific">Marivirga arenosa</name>
    <dbReference type="NCBI Taxonomy" id="3059076"/>
    <lineage>
        <taxon>Bacteria</taxon>
        <taxon>Pseudomonadati</taxon>
        <taxon>Bacteroidota</taxon>
        <taxon>Cytophagia</taxon>
        <taxon>Cytophagales</taxon>
        <taxon>Marivirgaceae</taxon>
        <taxon>Marivirga</taxon>
    </lineage>
</organism>
<dbReference type="KEGG" id="marp:QYS47_32685"/>
<dbReference type="Proteomes" id="UP001232019">
    <property type="component" value="Chromosome"/>
</dbReference>
<evidence type="ECO:0000313" key="1">
    <source>
        <dbReference type="EMBL" id="WNB17038.1"/>
    </source>
</evidence>
<keyword evidence="1" id="KW-0449">Lipoprotein</keyword>
<sequence length="374" mass="42377">MKNIIVFLFAFLVISACTRKEEMSSSAMQGKIKYINDYQLEERLIKGVNVFPNMTFNYPYDLVIKDSLMLISDIKEYNGLLSVLNLKSGELIGRYIKSGDGPEELISIATIEISDAGHIFLHDKTGKQVGKLKFDQLLNGDISNLKSEGFKMQIYDEDYPLNLVSFTLLSDSTFVSIIRPFPKKRFLIHNQDLDSLRTFGQYPPTIDKEHNLSEAFINGAVKGVLFLAQMKYSITNEKLIVAYSKVDLIQIYDLKNLETPPINITSKETEIPFPYNVTGTNIGVPCRGCPLGYDSPSLQDSVFYVRNINNKYGERNSFVSNEILKFDYEGNLLGKYVLDEKLYAITIDASGKFLYGINISTENPQILKYAINEN</sequence>
<protein>
    <submittedName>
        <fullName evidence="1">BF3164 family lipoprotein</fullName>
    </submittedName>
</protein>
<reference evidence="1" key="1">
    <citation type="submission" date="2023-08" db="EMBL/GenBank/DDBJ databases">
        <title>Comparative genomics and taxonomic characterization of three novel marine species of genus Marivirga.</title>
        <authorList>
            <person name="Muhammad N."/>
            <person name="Kim S.-G."/>
        </authorList>
    </citation>
    <scope>NUCLEOTIDE SEQUENCE</scope>
    <source>
        <strain evidence="1">BKB1-2</strain>
    </source>
</reference>
<proteinExistence type="predicted"/>